<dbReference type="InterPro" id="IPR001705">
    <property type="entry name" value="Ribosomal_bL33"/>
</dbReference>
<reference evidence="6 7" key="1">
    <citation type="submission" date="2020-10" db="EMBL/GenBank/DDBJ databases">
        <title>The Coptis chinensis genome and diversification of protoberbering-type alkaloids.</title>
        <authorList>
            <person name="Wang B."/>
            <person name="Shu S."/>
            <person name="Song C."/>
            <person name="Liu Y."/>
        </authorList>
    </citation>
    <scope>NUCLEOTIDE SEQUENCE [LARGE SCALE GENOMIC DNA]</scope>
    <source>
        <strain evidence="6">HL-2020</strain>
        <tissue evidence="6">Leaf</tissue>
    </source>
</reference>
<name>A0A835HHM1_9MAGN</name>
<dbReference type="PANTHER" id="PTHR45987">
    <property type="entry name" value="39S RIBOSOMAL PROTEIN L12"/>
    <property type="match status" value="1"/>
</dbReference>
<evidence type="ECO:0000256" key="4">
    <source>
        <dbReference type="ARBA" id="ARBA00035276"/>
    </source>
</evidence>
<evidence type="ECO:0000313" key="7">
    <source>
        <dbReference type="Proteomes" id="UP000631114"/>
    </source>
</evidence>
<dbReference type="GO" id="GO:0006412">
    <property type="term" value="P:translation"/>
    <property type="evidence" value="ECO:0007669"/>
    <property type="project" value="InterPro"/>
</dbReference>
<keyword evidence="3" id="KW-0687">Ribonucleoprotein</keyword>
<dbReference type="InterPro" id="IPR018264">
    <property type="entry name" value="Ribosomal_bL33_CS"/>
</dbReference>
<dbReference type="Pfam" id="PF00471">
    <property type="entry name" value="Ribosomal_L33"/>
    <property type="match status" value="1"/>
</dbReference>
<dbReference type="PANTHER" id="PTHR45987:SF11">
    <property type="entry name" value="OS07G0626100 PROTEIN"/>
    <property type="match status" value="1"/>
</dbReference>
<dbReference type="Gene3D" id="2.20.28.120">
    <property type="entry name" value="Ribosomal protein L33"/>
    <property type="match status" value="1"/>
</dbReference>
<sequence>QDPPAVSLHRHSNRDSDDEAWKDCRRADYQILYRLKLGLNQYGPAISGLDSSGSAVTGGGSAAEESKAEQTAFEIKLEKFDTAAKIKIIKEVQTFTDLGLKEAKDLLEKVPVVLKKGVTKEEGNRIIEKLKELGATKNLAPDEDLYADKSIGLTSVDEAFHSEEFLQMYMKRKNPQKMTEKLEIRKYDPRVRRHVLFIEAKIK</sequence>
<dbReference type="InterPro" id="IPR000206">
    <property type="entry name" value="Ribosomal_bL12"/>
</dbReference>
<gene>
    <name evidence="6" type="ORF">IFM89_028044</name>
</gene>
<dbReference type="NCBIfam" id="TIGR01023">
    <property type="entry name" value="rpmG_bact"/>
    <property type="match status" value="1"/>
</dbReference>
<feature type="non-terminal residue" evidence="6">
    <location>
        <position position="1"/>
    </location>
</feature>
<dbReference type="SUPFAM" id="SSF57829">
    <property type="entry name" value="Zn-binding ribosomal proteins"/>
    <property type="match status" value="1"/>
</dbReference>
<dbReference type="Pfam" id="PF00542">
    <property type="entry name" value="Ribosomal_L12"/>
    <property type="match status" value="1"/>
</dbReference>
<dbReference type="GO" id="GO:0005840">
    <property type="term" value="C:ribosome"/>
    <property type="evidence" value="ECO:0007669"/>
    <property type="project" value="UniProtKB-KW"/>
</dbReference>
<evidence type="ECO:0000259" key="5">
    <source>
        <dbReference type="Pfam" id="PF00542"/>
    </source>
</evidence>
<dbReference type="EMBL" id="JADFTS010000007">
    <property type="protein sequence ID" value="KAF9598512.1"/>
    <property type="molecule type" value="Genomic_DNA"/>
</dbReference>
<proteinExistence type="inferred from homology"/>
<evidence type="ECO:0000313" key="6">
    <source>
        <dbReference type="EMBL" id="KAF9598512.1"/>
    </source>
</evidence>
<comment type="caution">
    <text evidence="6">The sequence shown here is derived from an EMBL/GenBank/DDBJ whole genome shotgun (WGS) entry which is preliminary data.</text>
</comment>
<dbReference type="OrthoDB" id="250175at2759"/>
<dbReference type="Gene3D" id="3.30.1390.10">
    <property type="match status" value="1"/>
</dbReference>
<dbReference type="AlphaFoldDB" id="A0A835HHM1"/>
<keyword evidence="2" id="KW-0689">Ribosomal protein</keyword>
<dbReference type="GO" id="GO:0005737">
    <property type="term" value="C:cytoplasm"/>
    <property type="evidence" value="ECO:0007669"/>
    <property type="project" value="UniProtKB-ARBA"/>
</dbReference>
<dbReference type="CDD" id="cd00387">
    <property type="entry name" value="Ribosomal_L7_L12"/>
    <property type="match status" value="1"/>
</dbReference>
<dbReference type="GO" id="GO:1990904">
    <property type="term" value="C:ribonucleoprotein complex"/>
    <property type="evidence" value="ECO:0007669"/>
    <property type="project" value="UniProtKB-KW"/>
</dbReference>
<accession>A0A835HHM1</accession>
<dbReference type="PROSITE" id="PS00582">
    <property type="entry name" value="RIBOSOMAL_L33"/>
    <property type="match status" value="1"/>
</dbReference>
<dbReference type="SUPFAM" id="SSF54736">
    <property type="entry name" value="ClpS-like"/>
    <property type="match status" value="1"/>
</dbReference>
<evidence type="ECO:0000256" key="2">
    <source>
        <dbReference type="ARBA" id="ARBA00022980"/>
    </source>
</evidence>
<dbReference type="InterPro" id="IPR038584">
    <property type="entry name" value="Ribosomal_bL33_sf"/>
</dbReference>
<evidence type="ECO:0000256" key="3">
    <source>
        <dbReference type="ARBA" id="ARBA00023274"/>
    </source>
</evidence>
<protein>
    <recommendedName>
        <fullName evidence="4">Large ribosomal subunit protein bL33c</fullName>
    </recommendedName>
</protein>
<organism evidence="6 7">
    <name type="scientific">Coptis chinensis</name>
    <dbReference type="NCBI Taxonomy" id="261450"/>
    <lineage>
        <taxon>Eukaryota</taxon>
        <taxon>Viridiplantae</taxon>
        <taxon>Streptophyta</taxon>
        <taxon>Embryophyta</taxon>
        <taxon>Tracheophyta</taxon>
        <taxon>Spermatophyta</taxon>
        <taxon>Magnoliopsida</taxon>
        <taxon>Ranunculales</taxon>
        <taxon>Ranunculaceae</taxon>
        <taxon>Coptidoideae</taxon>
        <taxon>Coptis</taxon>
    </lineage>
</organism>
<dbReference type="Proteomes" id="UP000631114">
    <property type="component" value="Unassembled WGS sequence"/>
</dbReference>
<dbReference type="InterPro" id="IPR013823">
    <property type="entry name" value="Ribosomal_bL12_C"/>
</dbReference>
<dbReference type="InterPro" id="IPR011332">
    <property type="entry name" value="Ribosomal_zn-bd"/>
</dbReference>
<evidence type="ECO:0000256" key="1">
    <source>
        <dbReference type="ARBA" id="ARBA00007596"/>
    </source>
</evidence>
<dbReference type="InterPro" id="IPR014719">
    <property type="entry name" value="Ribosomal_bL12_C/ClpS-like"/>
</dbReference>
<dbReference type="GO" id="GO:0003729">
    <property type="term" value="F:mRNA binding"/>
    <property type="evidence" value="ECO:0007669"/>
    <property type="project" value="TreeGrafter"/>
</dbReference>
<keyword evidence="7" id="KW-1185">Reference proteome</keyword>
<comment type="similarity">
    <text evidence="1">Belongs to the bacterial ribosomal protein bL33 family.</text>
</comment>
<dbReference type="GO" id="GO:0003735">
    <property type="term" value="F:structural constituent of ribosome"/>
    <property type="evidence" value="ECO:0007669"/>
    <property type="project" value="InterPro"/>
</dbReference>
<feature type="domain" description="Large ribosomal subunit protein bL12 C-terminal" evidence="5">
    <location>
        <begin position="73"/>
        <end position="137"/>
    </location>
</feature>